<proteinExistence type="predicted"/>
<name>A0A1M6AS13_9FIRM</name>
<evidence type="ECO:0000313" key="1">
    <source>
        <dbReference type="EMBL" id="SHI39260.1"/>
    </source>
</evidence>
<accession>A0A1M6AS13</accession>
<gene>
    <name evidence="1" type="ORF">SAMN02745176_00082</name>
</gene>
<dbReference type="OrthoDB" id="9766983at2"/>
<dbReference type="AlphaFoldDB" id="A0A1M6AS13"/>
<dbReference type="STRING" id="1122184.SAMN02745176_00082"/>
<dbReference type="Gene3D" id="3.20.20.140">
    <property type="entry name" value="Metal-dependent hydrolases"/>
    <property type="match status" value="1"/>
</dbReference>
<evidence type="ECO:0000313" key="2">
    <source>
        <dbReference type="Proteomes" id="UP000184442"/>
    </source>
</evidence>
<dbReference type="Proteomes" id="UP000184442">
    <property type="component" value="Unassembled WGS sequence"/>
</dbReference>
<keyword evidence="2" id="KW-1185">Reference proteome</keyword>
<organism evidence="1 2">
    <name type="scientific">Lutispora thermophila DSM 19022</name>
    <dbReference type="NCBI Taxonomy" id="1122184"/>
    <lineage>
        <taxon>Bacteria</taxon>
        <taxon>Bacillati</taxon>
        <taxon>Bacillota</taxon>
        <taxon>Clostridia</taxon>
        <taxon>Lutisporales</taxon>
        <taxon>Lutisporaceae</taxon>
        <taxon>Lutispora</taxon>
    </lineage>
</organism>
<sequence length="128" mass="14171">MRALGREAMEAGELGLSTGLLYAPGCFTTKEELSYICKAIFRYNPIYTSHIRNEGNHLIESVQEALDIAEAAGACHDVYPYTASSTTIGVTLPPSYVEMDVSTFLKNLKDHSFVEQLEQSIMHPLMPI</sequence>
<dbReference type="SUPFAM" id="SSF51556">
    <property type="entry name" value="Metallo-dependent hydrolases"/>
    <property type="match status" value="1"/>
</dbReference>
<dbReference type="RefSeq" id="WP_073023376.1">
    <property type="nucleotide sequence ID" value="NZ_FQZS01000003.1"/>
</dbReference>
<dbReference type="EMBL" id="FQZS01000003">
    <property type="protein sequence ID" value="SHI39260.1"/>
    <property type="molecule type" value="Genomic_DNA"/>
</dbReference>
<reference evidence="1 2" key="1">
    <citation type="submission" date="2016-11" db="EMBL/GenBank/DDBJ databases">
        <authorList>
            <person name="Jaros S."/>
            <person name="Januszkiewicz K."/>
            <person name="Wedrychowicz H."/>
        </authorList>
    </citation>
    <scope>NUCLEOTIDE SEQUENCE [LARGE SCALE GENOMIC DNA]</scope>
    <source>
        <strain evidence="1 2">DSM 19022</strain>
    </source>
</reference>
<protein>
    <submittedName>
        <fullName evidence="1">Uncharacterized protein</fullName>
    </submittedName>
</protein>
<dbReference type="InterPro" id="IPR032466">
    <property type="entry name" value="Metal_Hydrolase"/>
</dbReference>